<comment type="caution">
    <text evidence="13">The sequence shown here is derived from an EMBL/GenBank/DDBJ whole genome shotgun (WGS) entry which is preliminary data.</text>
</comment>
<evidence type="ECO:0000256" key="7">
    <source>
        <dbReference type="ARBA" id="ARBA00022723"/>
    </source>
</evidence>
<evidence type="ECO:0000256" key="4">
    <source>
        <dbReference type="ARBA" id="ARBA00016337"/>
    </source>
</evidence>
<reference evidence="14" key="1">
    <citation type="journal article" date="2019" name="Int. J. Syst. Evol. Microbiol.">
        <title>The Global Catalogue of Microorganisms (GCM) 10K type strain sequencing project: providing services to taxonomists for standard genome sequencing and annotation.</title>
        <authorList>
            <consortium name="The Broad Institute Genomics Platform"/>
            <consortium name="The Broad Institute Genome Sequencing Center for Infectious Disease"/>
            <person name="Wu L."/>
            <person name="Ma J."/>
        </authorList>
    </citation>
    <scope>NUCLEOTIDE SEQUENCE [LARGE SCALE GENOMIC DNA]</scope>
    <source>
        <strain evidence="14">JCM 17728</strain>
    </source>
</reference>
<evidence type="ECO:0000256" key="11">
    <source>
        <dbReference type="ARBA" id="ARBA00048540"/>
    </source>
</evidence>
<organism evidence="13 14">
    <name type="scientific">Kangiella marina</name>
    <dbReference type="NCBI Taxonomy" id="1079178"/>
    <lineage>
        <taxon>Bacteria</taxon>
        <taxon>Pseudomonadati</taxon>
        <taxon>Pseudomonadota</taxon>
        <taxon>Gammaproteobacteria</taxon>
        <taxon>Kangiellales</taxon>
        <taxon>Kangiellaceae</taxon>
        <taxon>Kangiella</taxon>
    </lineage>
</organism>
<protein>
    <recommendedName>
        <fullName evidence="4 12">FAD:protein FMN transferase</fullName>
        <ecNumber evidence="3 12">2.7.1.180</ecNumber>
    </recommendedName>
    <alternativeName>
        <fullName evidence="10 12">Flavin transferase</fullName>
    </alternativeName>
</protein>
<dbReference type="EMBL" id="BAABFV010000001">
    <property type="protein sequence ID" value="GAA4359150.1"/>
    <property type="molecule type" value="Genomic_DNA"/>
</dbReference>
<dbReference type="Gene3D" id="3.10.520.10">
    <property type="entry name" value="ApbE-like domains"/>
    <property type="match status" value="1"/>
</dbReference>
<keyword evidence="5 12" id="KW-0285">Flavoprotein</keyword>
<evidence type="ECO:0000256" key="3">
    <source>
        <dbReference type="ARBA" id="ARBA00011955"/>
    </source>
</evidence>
<dbReference type="PIRSF" id="PIRSF006268">
    <property type="entry name" value="ApbE"/>
    <property type="match status" value="1"/>
</dbReference>
<evidence type="ECO:0000256" key="8">
    <source>
        <dbReference type="ARBA" id="ARBA00022827"/>
    </source>
</evidence>
<comment type="similarity">
    <text evidence="2 12">Belongs to the ApbE family.</text>
</comment>
<evidence type="ECO:0000256" key="12">
    <source>
        <dbReference type="PIRNR" id="PIRNR006268"/>
    </source>
</evidence>
<evidence type="ECO:0000256" key="1">
    <source>
        <dbReference type="ARBA" id="ARBA00001946"/>
    </source>
</evidence>
<keyword evidence="7 12" id="KW-0479">Metal-binding</keyword>
<dbReference type="PANTHER" id="PTHR30040:SF2">
    <property type="entry name" value="FAD:PROTEIN FMN TRANSFERASE"/>
    <property type="match status" value="1"/>
</dbReference>
<evidence type="ECO:0000256" key="2">
    <source>
        <dbReference type="ARBA" id="ARBA00008282"/>
    </source>
</evidence>
<sequence length="303" mass="33971">MGTTYNVIVDSSTASPQDIYQDIEVELKDINQLMSTYIPNSEINRFNQLANASCFRFSAKTWHVLQASKQIYDETNGAFDITLGPLISRWGFNVEEYDQKVPSEEQVNQLLTRVGTDKLEFDHINQCISKKHPQITINLSAIAKGYGVDRVAAIIEQHGVNNYLVEIGGETKAKGINTMGSKWRVAIEQPVSLKQQKMLVVGLTDTSIATSGDYRNYYEVDGERFSHTINPRTGYPISHKLASVSVIHPQNMYADAYATALNVMGPDEALAFAQQHKLPVYLITHEGSELKSQRTESFSKFIQ</sequence>
<dbReference type="InterPro" id="IPR003374">
    <property type="entry name" value="ApbE-like_sf"/>
</dbReference>
<dbReference type="InterPro" id="IPR024932">
    <property type="entry name" value="ApbE"/>
</dbReference>
<comment type="catalytic activity">
    <reaction evidence="11 12">
        <text>L-threonyl-[protein] + FAD = FMN-L-threonyl-[protein] + AMP + H(+)</text>
        <dbReference type="Rhea" id="RHEA:36847"/>
        <dbReference type="Rhea" id="RHEA-COMP:11060"/>
        <dbReference type="Rhea" id="RHEA-COMP:11061"/>
        <dbReference type="ChEBI" id="CHEBI:15378"/>
        <dbReference type="ChEBI" id="CHEBI:30013"/>
        <dbReference type="ChEBI" id="CHEBI:57692"/>
        <dbReference type="ChEBI" id="CHEBI:74257"/>
        <dbReference type="ChEBI" id="CHEBI:456215"/>
        <dbReference type="EC" id="2.7.1.180"/>
    </reaction>
</comment>
<comment type="cofactor">
    <cofactor evidence="1">
        <name>Mg(2+)</name>
        <dbReference type="ChEBI" id="CHEBI:18420"/>
    </cofactor>
</comment>
<evidence type="ECO:0000313" key="14">
    <source>
        <dbReference type="Proteomes" id="UP001501011"/>
    </source>
</evidence>
<dbReference type="Pfam" id="PF02424">
    <property type="entry name" value="ApbE"/>
    <property type="match status" value="1"/>
</dbReference>
<evidence type="ECO:0000256" key="10">
    <source>
        <dbReference type="ARBA" id="ARBA00031306"/>
    </source>
</evidence>
<dbReference type="Proteomes" id="UP001501011">
    <property type="component" value="Unassembled WGS sequence"/>
</dbReference>
<keyword evidence="14" id="KW-1185">Reference proteome</keyword>
<dbReference type="GO" id="GO:0016740">
    <property type="term" value="F:transferase activity"/>
    <property type="evidence" value="ECO:0007669"/>
    <property type="project" value="UniProtKB-KW"/>
</dbReference>
<keyword evidence="9 12" id="KW-0460">Magnesium</keyword>
<accession>A0ABP8IHT0</accession>
<evidence type="ECO:0000256" key="5">
    <source>
        <dbReference type="ARBA" id="ARBA00022630"/>
    </source>
</evidence>
<dbReference type="PANTHER" id="PTHR30040">
    <property type="entry name" value="THIAMINE BIOSYNTHESIS LIPOPROTEIN APBE"/>
    <property type="match status" value="1"/>
</dbReference>
<keyword evidence="6 12" id="KW-0808">Transferase</keyword>
<evidence type="ECO:0000313" key="13">
    <source>
        <dbReference type="EMBL" id="GAA4359150.1"/>
    </source>
</evidence>
<dbReference type="EC" id="2.7.1.180" evidence="3 12"/>
<evidence type="ECO:0000256" key="6">
    <source>
        <dbReference type="ARBA" id="ARBA00022679"/>
    </source>
</evidence>
<keyword evidence="8 12" id="KW-0274">FAD</keyword>
<name>A0ABP8IHT0_9GAMM</name>
<gene>
    <name evidence="13" type="ORF">GCM10023151_09800</name>
</gene>
<proteinExistence type="inferred from homology"/>
<dbReference type="SUPFAM" id="SSF143631">
    <property type="entry name" value="ApbE-like"/>
    <property type="match status" value="1"/>
</dbReference>
<evidence type="ECO:0000256" key="9">
    <source>
        <dbReference type="ARBA" id="ARBA00022842"/>
    </source>
</evidence>